<protein>
    <submittedName>
        <fullName evidence="1">Uncharacterized protein</fullName>
    </submittedName>
</protein>
<reference evidence="1" key="1">
    <citation type="submission" date="2020-05" db="EMBL/GenBank/DDBJ databases">
        <title>Large-scale comparative analyses of tick genomes elucidate their genetic diversity and vector capacities.</title>
        <authorList>
            <person name="Jia N."/>
            <person name="Wang J."/>
            <person name="Shi W."/>
            <person name="Du L."/>
            <person name="Sun Y."/>
            <person name="Zhan W."/>
            <person name="Jiang J."/>
            <person name="Wang Q."/>
            <person name="Zhang B."/>
            <person name="Ji P."/>
            <person name="Sakyi L.B."/>
            <person name="Cui X."/>
            <person name="Yuan T."/>
            <person name="Jiang B."/>
            <person name="Yang W."/>
            <person name="Lam T.T.-Y."/>
            <person name="Chang Q."/>
            <person name="Ding S."/>
            <person name="Wang X."/>
            <person name="Zhu J."/>
            <person name="Ruan X."/>
            <person name="Zhao L."/>
            <person name="Wei J."/>
            <person name="Que T."/>
            <person name="Du C."/>
            <person name="Cheng J."/>
            <person name="Dai P."/>
            <person name="Han X."/>
            <person name="Huang E."/>
            <person name="Gao Y."/>
            <person name="Liu J."/>
            <person name="Shao H."/>
            <person name="Ye R."/>
            <person name="Li L."/>
            <person name="Wei W."/>
            <person name="Wang X."/>
            <person name="Wang C."/>
            <person name="Yang T."/>
            <person name="Huo Q."/>
            <person name="Li W."/>
            <person name="Guo W."/>
            <person name="Chen H."/>
            <person name="Zhou L."/>
            <person name="Ni X."/>
            <person name="Tian J."/>
            <person name="Zhou Y."/>
            <person name="Sheng Y."/>
            <person name="Liu T."/>
            <person name="Pan Y."/>
            <person name="Xia L."/>
            <person name="Li J."/>
            <person name="Zhao F."/>
            <person name="Cao W."/>
        </authorList>
    </citation>
    <scope>NUCLEOTIDE SEQUENCE</scope>
    <source>
        <strain evidence="1">Dsil-2018</strain>
    </source>
</reference>
<dbReference type="Proteomes" id="UP000821865">
    <property type="component" value="Chromosome 2"/>
</dbReference>
<accession>A0ACB8DB88</accession>
<sequence>MHESLFVPAGNKAFLAQLWSSPPRCIVFDAFKRTFPLNAAVLIGELCSLPFFESVTWGSLLDQEPPFVPSPDNDTDTGYFDARNQMQHLQLSSFGS</sequence>
<gene>
    <name evidence="1" type="ORF">HPB49_004550</name>
</gene>
<evidence type="ECO:0000313" key="2">
    <source>
        <dbReference type="Proteomes" id="UP000821865"/>
    </source>
</evidence>
<organism evidence="1 2">
    <name type="scientific">Dermacentor silvarum</name>
    <name type="common">Tick</name>
    <dbReference type="NCBI Taxonomy" id="543639"/>
    <lineage>
        <taxon>Eukaryota</taxon>
        <taxon>Metazoa</taxon>
        <taxon>Ecdysozoa</taxon>
        <taxon>Arthropoda</taxon>
        <taxon>Chelicerata</taxon>
        <taxon>Arachnida</taxon>
        <taxon>Acari</taxon>
        <taxon>Parasitiformes</taxon>
        <taxon>Ixodida</taxon>
        <taxon>Ixodoidea</taxon>
        <taxon>Ixodidae</taxon>
        <taxon>Rhipicephalinae</taxon>
        <taxon>Dermacentor</taxon>
    </lineage>
</organism>
<comment type="caution">
    <text evidence="1">The sequence shown here is derived from an EMBL/GenBank/DDBJ whole genome shotgun (WGS) entry which is preliminary data.</text>
</comment>
<keyword evidence="2" id="KW-1185">Reference proteome</keyword>
<dbReference type="EMBL" id="CM023471">
    <property type="protein sequence ID" value="KAH7965161.1"/>
    <property type="molecule type" value="Genomic_DNA"/>
</dbReference>
<name>A0ACB8DB88_DERSI</name>
<proteinExistence type="predicted"/>
<evidence type="ECO:0000313" key="1">
    <source>
        <dbReference type="EMBL" id="KAH7965161.1"/>
    </source>
</evidence>